<reference evidence="2" key="1">
    <citation type="submission" date="2017-12" db="EMBL/GenBank/DDBJ databases">
        <authorList>
            <person name="Martens C."/>
            <person name="Dahlstrom E."/>
            <person name="Barbian K."/>
            <person name="Sykora L."/>
            <person name="Ricklefs S."/>
            <person name="Bruno D."/>
            <person name="Anzick I."/>
            <person name="Myles I."/>
            <person name="Datta S.K."/>
        </authorList>
    </citation>
    <scope>NUCLEOTIDE SEQUENCE</scope>
    <source>
        <strain evidence="2">AD2</strain>
        <plasmid evidence="2">p3-AD2</plasmid>
    </source>
</reference>
<evidence type="ECO:0000313" key="2">
    <source>
        <dbReference type="EMBL" id="AWV20007.1"/>
    </source>
</evidence>
<geneLocation type="plasmid" evidence="2">
    <name>p3-AD2</name>
</geneLocation>
<dbReference type="EMBL" id="CP025184">
    <property type="protein sequence ID" value="AWV20007.1"/>
    <property type="molecule type" value="Genomic_DNA"/>
</dbReference>
<accession>A0A4Y1MPX3</accession>
<proteinExistence type="predicted"/>
<name>A0A4Y1MPX3_9PROT</name>
<dbReference type="AlphaFoldDB" id="A0A4Y1MPX3"/>
<feature type="region of interest" description="Disordered" evidence="1">
    <location>
        <begin position="1"/>
        <end position="49"/>
    </location>
</feature>
<gene>
    <name evidence="2" type="ORF">RADP37_05498</name>
</gene>
<organism evidence="2">
    <name type="scientific">Roseomonas mucosa</name>
    <dbReference type="NCBI Taxonomy" id="207340"/>
    <lineage>
        <taxon>Bacteria</taxon>
        <taxon>Pseudomonadati</taxon>
        <taxon>Pseudomonadota</taxon>
        <taxon>Alphaproteobacteria</taxon>
        <taxon>Acetobacterales</taxon>
        <taxon>Roseomonadaceae</taxon>
        <taxon>Roseomonas</taxon>
    </lineage>
</organism>
<dbReference type="RefSeq" id="WP_397540342.1">
    <property type="nucleotide sequence ID" value="NZ_CP025184.1"/>
</dbReference>
<dbReference type="InterPro" id="IPR053842">
    <property type="entry name" value="NikA-like"/>
</dbReference>
<keyword evidence="2" id="KW-0614">Plasmid</keyword>
<feature type="compositionally biased region" description="Basic residues" evidence="1">
    <location>
        <begin position="33"/>
        <end position="45"/>
    </location>
</feature>
<protein>
    <submittedName>
        <fullName evidence="2">Uncharacterized protein</fullName>
    </submittedName>
</protein>
<sequence length="150" mass="16079">MTASDPAVRSYTTTRDTTDGVPDAAAIAELERPRRKPPQRGKAGGRTKGQTVWFTEAEKVVLTTRAQAAGLSFASYLRGAALGSAGPRARQRSTFDRELLAAATAELRRVGNNVNQIARSLNRGRDAEAVAETMAELVAVLTLIREARQG</sequence>
<evidence type="ECO:0000256" key="1">
    <source>
        <dbReference type="SAM" id="MobiDB-lite"/>
    </source>
</evidence>
<dbReference type="Pfam" id="PF21983">
    <property type="entry name" value="NikA-like"/>
    <property type="match status" value="1"/>
</dbReference>